<evidence type="ECO:0000313" key="1">
    <source>
        <dbReference type="EMBL" id="QQP93838.1"/>
    </source>
</evidence>
<gene>
    <name evidence="1" type="ORF">IGS68_34515</name>
</gene>
<dbReference type="Proteomes" id="UP000595197">
    <property type="component" value="Plasmid pTT6-3"/>
</dbReference>
<evidence type="ECO:0000313" key="2">
    <source>
        <dbReference type="Proteomes" id="UP000595197"/>
    </source>
</evidence>
<protein>
    <submittedName>
        <fullName evidence="1">Uncharacterized protein</fullName>
    </submittedName>
</protein>
<organism evidence="1 2">
    <name type="scientific">Skermanella cutis</name>
    <dbReference type="NCBI Taxonomy" id="2775420"/>
    <lineage>
        <taxon>Bacteria</taxon>
        <taxon>Pseudomonadati</taxon>
        <taxon>Pseudomonadota</taxon>
        <taxon>Alphaproteobacteria</taxon>
        <taxon>Rhodospirillales</taxon>
        <taxon>Azospirillaceae</taxon>
        <taxon>Skermanella</taxon>
    </lineage>
</organism>
<proteinExistence type="predicted"/>
<geneLocation type="plasmid" evidence="1 2">
    <name>pTT6-3</name>
</geneLocation>
<sequence length="92" mass="10358">MDEVHPRIRSLVELWQLRCGPDDIPWRSDLSVFALKPWLGCLTIFEEIEKGSDYLVRLDGQGVVELTGAEGFVRSQGSLPRALAADRFPSPF</sequence>
<dbReference type="EMBL" id="CP067423">
    <property type="protein sequence ID" value="QQP93838.1"/>
    <property type="molecule type" value="Genomic_DNA"/>
</dbReference>
<keyword evidence="2" id="KW-1185">Reference proteome</keyword>
<name>A0ABX7BI09_9PROT</name>
<reference evidence="1" key="1">
    <citation type="submission" date="2021-02" db="EMBL/GenBank/DDBJ databases">
        <title>Skermanella TT6 skin isolate.</title>
        <authorList>
            <person name="Lee K."/>
            <person name="Ganzorig M."/>
        </authorList>
    </citation>
    <scope>NUCLEOTIDE SEQUENCE</scope>
    <source>
        <strain evidence="1">TT6</strain>
    </source>
</reference>
<keyword evidence="1" id="KW-0614">Plasmid</keyword>
<dbReference type="RefSeq" id="WP_201083651.1">
    <property type="nucleotide sequence ID" value="NZ_CP067423.1"/>
</dbReference>
<accession>A0ABX7BI09</accession>